<organism evidence="1 2">
    <name type="scientific">candidate division WOR-3 bacterium</name>
    <dbReference type="NCBI Taxonomy" id="2052148"/>
    <lineage>
        <taxon>Bacteria</taxon>
        <taxon>Bacteria division WOR-3</taxon>
    </lineage>
</organism>
<comment type="caution">
    <text evidence="1">The sequence shown here is derived from an EMBL/GenBank/DDBJ whole genome shotgun (WGS) entry which is preliminary data.</text>
</comment>
<proteinExistence type="predicted"/>
<dbReference type="SUPFAM" id="SSF51261">
    <property type="entry name" value="Duplicated hybrid motif"/>
    <property type="match status" value="1"/>
</dbReference>
<gene>
    <name evidence="1" type="ORF">GF359_02470</name>
</gene>
<feature type="non-terminal residue" evidence="1">
    <location>
        <position position="304"/>
    </location>
</feature>
<protein>
    <submittedName>
        <fullName evidence="1">Peptidoglycan DD-metalloendopeptidase family protein</fullName>
    </submittedName>
</protein>
<dbReference type="AlphaFoldDB" id="A0A9D5K8I8"/>
<evidence type="ECO:0000313" key="2">
    <source>
        <dbReference type="Proteomes" id="UP000630660"/>
    </source>
</evidence>
<name>A0A9D5K8I8_UNCW3</name>
<accession>A0A9D5K8I8</accession>
<sequence length="304" mass="34002">MKISFLPAEYVISASREVSGGSIESDFMIRAVKIKNTLSDSVTIHQIKFDLRIEGKSIKHITYPEEEIANLCKVFPRTITGIEGEVGQVFLGTRRFWDAGQVSSTQELKPGQETGLLLEHFRITKAKPVDECAVGVTYLHNNASKEATISIPIKEYRNANDFIFPLKGAWLAVNTHDDIHFHRRMHSQEFAMDLVQYTIDFRLFERDKPDNQAFPCYSAEICACADGQVVDCHDGICENPPGLGSRLPKEQGDKILEEHGFVAWAAGNYVTIEHQGGEYSFYAHLIPGSLAVKKGEKVNQGQVI</sequence>
<dbReference type="InterPro" id="IPR011055">
    <property type="entry name" value="Dup_hybrid_motif"/>
</dbReference>
<reference evidence="1" key="1">
    <citation type="submission" date="2019-11" db="EMBL/GenBank/DDBJ databases">
        <title>Microbial mats filling the niche in hypersaline microbial mats.</title>
        <authorList>
            <person name="Wong H.L."/>
            <person name="Macleod F.I."/>
            <person name="White R.A. III"/>
            <person name="Burns B.P."/>
        </authorList>
    </citation>
    <scope>NUCLEOTIDE SEQUENCE</scope>
    <source>
        <strain evidence="1">Bin_327</strain>
    </source>
</reference>
<dbReference type="Proteomes" id="UP000630660">
    <property type="component" value="Unassembled WGS sequence"/>
</dbReference>
<dbReference type="EMBL" id="WJKJ01000074">
    <property type="protein sequence ID" value="MBD3364059.1"/>
    <property type="molecule type" value="Genomic_DNA"/>
</dbReference>
<dbReference type="CDD" id="cd12797">
    <property type="entry name" value="M23_peptidase"/>
    <property type="match status" value="1"/>
</dbReference>
<evidence type="ECO:0000313" key="1">
    <source>
        <dbReference type="EMBL" id="MBD3364059.1"/>
    </source>
</evidence>
<dbReference type="Gene3D" id="2.70.70.10">
    <property type="entry name" value="Glucose Permease (Domain IIA)"/>
    <property type="match status" value="1"/>
</dbReference>